<dbReference type="PANTHER" id="PTHR47234:SF3">
    <property type="entry name" value="SECRETIN_TONB SHORT N-TERMINAL DOMAIN-CONTAINING PROTEIN"/>
    <property type="match status" value="1"/>
</dbReference>
<dbReference type="PANTHER" id="PTHR47234">
    <property type="match status" value="1"/>
</dbReference>
<evidence type="ECO:0000256" key="5">
    <source>
        <dbReference type="ARBA" id="ARBA00023077"/>
    </source>
</evidence>
<dbReference type="Proteomes" id="UP000282837">
    <property type="component" value="Unassembled WGS sequence"/>
</dbReference>
<evidence type="ECO:0000256" key="3">
    <source>
        <dbReference type="ARBA" id="ARBA00022452"/>
    </source>
</evidence>
<dbReference type="PROSITE" id="PS52016">
    <property type="entry name" value="TONB_DEPENDENT_REC_3"/>
    <property type="match status" value="1"/>
</dbReference>
<evidence type="ECO:0000256" key="9">
    <source>
        <dbReference type="RuleBase" id="RU003357"/>
    </source>
</evidence>
<dbReference type="InterPro" id="IPR012910">
    <property type="entry name" value="Plug_dom"/>
</dbReference>
<evidence type="ECO:0000256" key="7">
    <source>
        <dbReference type="ARBA" id="ARBA00023237"/>
    </source>
</evidence>
<dbReference type="EMBL" id="SACO01000004">
    <property type="protein sequence ID" value="RVU05893.1"/>
    <property type="molecule type" value="Genomic_DNA"/>
</dbReference>
<keyword evidence="3 8" id="KW-1134">Transmembrane beta strand</keyword>
<evidence type="ECO:0000256" key="10">
    <source>
        <dbReference type="SAM" id="SignalP"/>
    </source>
</evidence>
<dbReference type="RefSeq" id="WP_127707978.1">
    <property type="nucleotide sequence ID" value="NZ_SACO01000004.1"/>
</dbReference>
<sequence length="843" mass="89683">MKKILFCSTALAMIAPVAAQAADQEPTSEIIVTGTRQTGMKAADSAAPIQLIGAQAFQSVGQQDLTQVLAQTLPSLNFQGLGGDTANLTLSAALRGISPNDTLVLINGKRRHTTANLAVLGGSPFSGSATTDLSFVPTNSIGRVEVLQDGAAAQYGSDAIAGVVNIQLKNADHGGTITATGGSNYQNGGKTAAVGSNFGFKLGEKGFINITGEYKFHDYTQHGNYDRRFFYADGSFKPGLSTTVVNGLKSNPYYPNVNRINGDARYTIYNLSFNAGYDVGSDAQVYAFGTYGNRNARSFQNYRNAERVSGTTSTGTTVYPLSQGFLPQENIREEDFSLTAGIKGKAAEWNYDLSATYGKDAVGLYTINSANPTLFSMLQSASATPLTGIQRNFYDGQLSNSEWVANIDVSRDFEIGTEKPLTLAMGGEYRNGNYSISQGEYASYIFGGAQSYPGFAPTDAGSFGRKSYAGYVDVAADPIKGLHVDVAGRFEHYSDFGSVWIGKGNARYDFSEKFAVRGTVSNGFRAPTLAEQYYSSVNVGPGSTFGQLPPNSAAAQLLGFAKLRPEKSVNFSGGVVLHPAPKLQITIDAYQIKIKDRIVPSGDIFGTLGTTTVSAAVVNALTSRGVSLADATSYAGINIFTNGVSTRTRGVEATANYASDFGDMGKVDWSLGVNYNKTEITKIASLPAAVYNAAQGQTKLLTQNAMDALTTATPRMKVIANALWSKGKFQVNLRETIYGTTSQHVSTDGSGNCNSTTGEACQLLKIGTTLITDLNVGYKLTPRVRFDVGANNLFDKQAPTTPTIFKGTTSERPLSGNVYNAALGFTPWGINGGYYYARATFNF</sequence>
<dbReference type="Pfam" id="PF00593">
    <property type="entry name" value="TonB_dep_Rec_b-barrel"/>
    <property type="match status" value="1"/>
</dbReference>
<evidence type="ECO:0000313" key="13">
    <source>
        <dbReference type="EMBL" id="RVU05893.1"/>
    </source>
</evidence>
<evidence type="ECO:0000256" key="8">
    <source>
        <dbReference type="PROSITE-ProRule" id="PRU01360"/>
    </source>
</evidence>
<dbReference type="SUPFAM" id="SSF56935">
    <property type="entry name" value="Porins"/>
    <property type="match status" value="1"/>
</dbReference>
<dbReference type="AlphaFoldDB" id="A0A3S2USK6"/>
<accession>A0A3S2USK6</accession>
<feature type="chain" id="PRO_5018619510" evidence="10">
    <location>
        <begin position="22"/>
        <end position="843"/>
    </location>
</feature>
<dbReference type="InterPro" id="IPR037066">
    <property type="entry name" value="Plug_dom_sf"/>
</dbReference>
<dbReference type="Pfam" id="PF07715">
    <property type="entry name" value="Plug"/>
    <property type="match status" value="1"/>
</dbReference>
<keyword evidence="6 8" id="KW-0472">Membrane</keyword>
<evidence type="ECO:0000256" key="1">
    <source>
        <dbReference type="ARBA" id="ARBA00004571"/>
    </source>
</evidence>
<comment type="subcellular location">
    <subcellularLocation>
        <location evidence="1 8">Cell outer membrane</location>
        <topology evidence="1 8">Multi-pass membrane protein</topology>
    </subcellularLocation>
</comment>
<feature type="signal peptide" evidence="10">
    <location>
        <begin position="1"/>
        <end position="21"/>
    </location>
</feature>
<comment type="caution">
    <text evidence="13">The sequence shown here is derived from an EMBL/GenBank/DDBJ whole genome shotgun (WGS) entry which is preliminary data.</text>
</comment>
<evidence type="ECO:0000259" key="11">
    <source>
        <dbReference type="Pfam" id="PF00593"/>
    </source>
</evidence>
<keyword evidence="5 9" id="KW-0798">TonB box</keyword>
<name>A0A3S2USK6_9SPHN</name>
<keyword evidence="13" id="KW-0675">Receptor</keyword>
<evidence type="ECO:0000313" key="14">
    <source>
        <dbReference type="Proteomes" id="UP000282837"/>
    </source>
</evidence>
<feature type="domain" description="TonB-dependent receptor plug" evidence="12">
    <location>
        <begin position="43"/>
        <end position="163"/>
    </location>
</feature>
<organism evidence="13 14">
    <name type="scientific">Novosphingobium umbonatum</name>
    <dbReference type="NCBI Taxonomy" id="1908524"/>
    <lineage>
        <taxon>Bacteria</taxon>
        <taxon>Pseudomonadati</taxon>
        <taxon>Pseudomonadota</taxon>
        <taxon>Alphaproteobacteria</taxon>
        <taxon>Sphingomonadales</taxon>
        <taxon>Sphingomonadaceae</taxon>
        <taxon>Novosphingobium</taxon>
    </lineage>
</organism>
<dbReference type="InterPro" id="IPR000531">
    <property type="entry name" value="Beta-barrel_TonB"/>
</dbReference>
<dbReference type="OrthoDB" id="7051241at2"/>
<dbReference type="Gene3D" id="2.40.170.20">
    <property type="entry name" value="TonB-dependent receptor, beta-barrel domain"/>
    <property type="match status" value="1"/>
</dbReference>
<dbReference type="CDD" id="cd01347">
    <property type="entry name" value="ligand_gated_channel"/>
    <property type="match status" value="1"/>
</dbReference>
<reference evidence="13 14" key="1">
    <citation type="submission" date="2019-01" db="EMBL/GenBank/DDBJ databases">
        <authorList>
            <person name="Chen W.-M."/>
        </authorList>
    </citation>
    <scope>NUCLEOTIDE SEQUENCE [LARGE SCALE GENOMIC DNA]</scope>
    <source>
        <strain evidence="13 14">FSY-9</strain>
    </source>
</reference>
<evidence type="ECO:0000256" key="6">
    <source>
        <dbReference type="ARBA" id="ARBA00023136"/>
    </source>
</evidence>
<gene>
    <name evidence="13" type="ORF">EOE18_07965</name>
</gene>
<evidence type="ECO:0000256" key="4">
    <source>
        <dbReference type="ARBA" id="ARBA00022692"/>
    </source>
</evidence>
<dbReference type="InterPro" id="IPR039426">
    <property type="entry name" value="TonB-dep_rcpt-like"/>
</dbReference>
<proteinExistence type="inferred from homology"/>
<comment type="similarity">
    <text evidence="8 9">Belongs to the TonB-dependent receptor family.</text>
</comment>
<keyword evidence="2 8" id="KW-0813">Transport</keyword>
<feature type="domain" description="TonB-dependent receptor-like beta-barrel" evidence="11">
    <location>
        <begin position="274"/>
        <end position="793"/>
    </location>
</feature>
<protein>
    <submittedName>
        <fullName evidence="13">TonB-dependent receptor</fullName>
    </submittedName>
</protein>
<keyword evidence="4 8" id="KW-0812">Transmembrane</keyword>
<evidence type="ECO:0000256" key="2">
    <source>
        <dbReference type="ARBA" id="ARBA00022448"/>
    </source>
</evidence>
<keyword evidence="14" id="KW-1185">Reference proteome</keyword>
<dbReference type="GO" id="GO:0009279">
    <property type="term" value="C:cell outer membrane"/>
    <property type="evidence" value="ECO:0007669"/>
    <property type="project" value="UniProtKB-SubCell"/>
</dbReference>
<dbReference type="Gene3D" id="2.170.130.10">
    <property type="entry name" value="TonB-dependent receptor, plug domain"/>
    <property type="match status" value="1"/>
</dbReference>
<keyword evidence="7 8" id="KW-0998">Cell outer membrane</keyword>
<dbReference type="InterPro" id="IPR036942">
    <property type="entry name" value="Beta-barrel_TonB_sf"/>
</dbReference>
<keyword evidence="10" id="KW-0732">Signal</keyword>
<evidence type="ECO:0000259" key="12">
    <source>
        <dbReference type="Pfam" id="PF07715"/>
    </source>
</evidence>